<dbReference type="EMBL" id="MCGI01000004">
    <property type="protein sequence ID" value="ODM10020.1"/>
    <property type="molecule type" value="Genomic_DNA"/>
</dbReference>
<dbReference type="GeneID" id="93302337"/>
<keyword evidence="6 7" id="KW-0804">Transcription</keyword>
<evidence type="ECO:0000256" key="2">
    <source>
        <dbReference type="ARBA" id="ARBA00022490"/>
    </source>
</evidence>
<dbReference type="PANTHER" id="PTHR34701">
    <property type="entry name" value="TRANSCRIPTIONAL REGULATOR MRAZ"/>
    <property type="match status" value="1"/>
</dbReference>
<dbReference type="InterPro" id="IPR007159">
    <property type="entry name" value="SpoVT-AbrB_dom"/>
</dbReference>
<dbReference type="Pfam" id="PF02381">
    <property type="entry name" value="MraZ"/>
    <property type="match status" value="2"/>
</dbReference>
<dbReference type="EMBL" id="MEHA01000026">
    <property type="protein sequence ID" value="ODR45619.1"/>
    <property type="molecule type" value="Genomic_DNA"/>
</dbReference>
<dbReference type="InterPro" id="IPR035644">
    <property type="entry name" value="MraZ_C"/>
</dbReference>
<dbReference type="GO" id="GO:2000143">
    <property type="term" value="P:negative regulation of DNA-templated transcription initiation"/>
    <property type="evidence" value="ECO:0007669"/>
    <property type="project" value="TreeGrafter"/>
</dbReference>
<dbReference type="InterPro" id="IPR003444">
    <property type="entry name" value="MraZ"/>
</dbReference>
<dbReference type="InterPro" id="IPR038619">
    <property type="entry name" value="MraZ_sf"/>
</dbReference>
<evidence type="ECO:0000259" key="8">
    <source>
        <dbReference type="PROSITE" id="PS51740"/>
    </source>
</evidence>
<dbReference type="Proteomes" id="UP000094869">
    <property type="component" value="Unassembled WGS sequence"/>
</dbReference>
<evidence type="ECO:0000313" key="10">
    <source>
        <dbReference type="EMBL" id="ODM10020.1"/>
    </source>
</evidence>
<reference evidence="12 14" key="3">
    <citation type="submission" date="2016-08" db="EMBL/GenBank/DDBJ databases">
        <authorList>
            <person name="Seilhamer J.J."/>
        </authorList>
    </citation>
    <scope>NUCLEOTIDE SEQUENCE [LARGE SCALE GENOMIC DNA]</scope>
    <source>
        <strain evidence="12 14">NML150140-1</strain>
    </source>
</reference>
<comment type="similarity">
    <text evidence="7">Belongs to the MraZ family.</text>
</comment>
<dbReference type="Gene3D" id="3.40.1550.20">
    <property type="entry name" value="Transcriptional regulator MraZ domain"/>
    <property type="match status" value="1"/>
</dbReference>
<dbReference type="InterPro" id="IPR037914">
    <property type="entry name" value="SpoVT-AbrB_sf"/>
</dbReference>
<dbReference type="GO" id="GO:0003700">
    <property type="term" value="F:DNA-binding transcription factor activity"/>
    <property type="evidence" value="ECO:0007669"/>
    <property type="project" value="UniProtKB-UniRule"/>
</dbReference>
<dbReference type="PATRIC" id="fig|1432052.3.peg.4860"/>
<comment type="subunit">
    <text evidence="7">Forms oligomers.</text>
</comment>
<evidence type="ECO:0000313" key="14">
    <source>
        <dbReference type="Proteomes" id="UP000094271"/>
    </source>
</evidence>
<keyword evidence="4 7" id="KW-0805">Transcription regulation</keyword>
<organism evidence="12 14">
    <name type="scientific">Eisenbergiella tayi</name>
    <dbReference type="NCBI Taxonomy" id="1432052"/>
    <lineage>
        <taxon>Bacteria</taxon>
        <taxon>Bacillati</taxon>
        <taxon>Bacillota</taxon>
        <taxon>Clostridia</taxon>
        <taxon>Lachnospirales</taxon>
        <taxon>Lachnospiraceae</taxon>
        <taxon>Eisenbergiella</taxon>
    </lineage>
</organism>
<keyword evidence="5 7" id="KW-0238">DNA-binding</keyword>
<evidence type="ECO:0000313" key="13">
    <source>
        <dbReference type="Proteomes" id="UP000094067"/>
    </source>
</evidence>
<dbReference type="CDD" id="cd16321">
    <property type="entry name" value="MraZ_C"/>
    <property type="match status" value="1"/>
</dbReference>
<feature type="domain" description="SpoVT-AbrB" evidence="8">
    <location>
        <begin position="76"/>
        <end position="119"/>
    </location>
</feature>
<dbReference type="EMBL" id="MEHD01000055">
    <property type="protein sequence ID" value="ODR44565.1"/>
    <property type="molecule type" value="Genomic_DNA"/>
</dbReference>
<name>A0A1E3UAQ7_9FIRM</name>
<protein>
    <recommendedName>
        <fullName evidence="1 7">Transcriptional regulator MraZ</fullName>
    </recommendedName>
</protein>
<accession>A0A1E3UAQ7</accession>
<evidence type="ECO:0000313" key="11">
    <source>
        <dbReference type="EMBL" id="ODR44565.1"/>
    </source>
</evidence>
<dbReference type="SUPFAM" id="SSF89447">
    <property type="entry name" value="AbrB/MazE/MraZ-like"/>
    <property type="match status" value="1"/>
</dbReference>
<evidence type="ECO:0000256" key="7">
    <source>
        <dbReference type="HAMAP-Rule" id="MF_01008"/>
    </source>
</evidence>
<dbReference type="NCBIfam" id="TIGR00242">
    <property type="entry name" value="division/cell wall cluster transcriptional repressor MraZ"/>
    <property type="match status" value="1"/>
</dbReference>
<evidence type="ECO:0000256" key="6">
    <source>
        <dbReference type="ARBA" id="ARBA00023163"/>
    </source>
</evidence>
<dbReference type="EMBL" id="MCGH01000003">
    <property type="protein sequence ID" value="ODM04077.1"/>
    <property type="molecule type" value="Genomic_DNA"/>
</dbReference>
<comment type="subcellular location">
    <subcellularLocation>
        <location evidence="7">Cytoplasm</location>
        <location evidence="7">Nucleoid</location>
    </subcellularLocation>
</comment>
<evidence type="ECO:0000256" key="3">
    <source>
        <dbReference type="ARBA" id="ARBA00022737"/>
    </source>
</evidence>
<evidence type="ECO:0000256" key="4">
    <source>
        <dbReference type="ARBA" id="ARBA00023015"/>
    </source>
</evidence>
<dbReference type="FunFam" id="3.40.1550.20:FF:000002">
    <property type="entry name" value="Transcriptional regulator MraZ"/>
    <property type="match status" value="1"/>
</dbReference>
<dbReference type="Proteomes" id="UP000094271">
    <property type="component" value="Unassembled WGS sequence"/>
</dbReference>
<dbReference type="GO" id="GO:0009295">
    <property type="term" value="C:nucleoid"/>
    <property type="evidence" value="ECO:0007669"/>
    <property type="project" value="UniProtKB-SubCell"/>
</dbReference>
<dbReference type="HAMAP" id="MF_01008">
    <property type="entry name" value="MraZ"/>
    <property type="match status" value="1"/>
</dbReference>
<proteinExistence type="inferred from homology"/>
<dbReference type="InterPro" id="IPR020603">
    <property type="entry name" value="MraZ_dom"/>
</dbReference>
<evidence type="ECO:0000256" key="1">
    <source>
        <dbReference type="ARBA" id="ARBA00013860"/>
    </source>
</evidence>
<evidence type="ECO:0000313" key="15">
    <source>
        <dbReference type="Proteomes" id="UP000094869"/>
    </source>
</evidence>
<dbReference type="Proteomes" id="UP000094067">
    <property type="component" value="Unassembled WGS sequence"/>
</dbReference>
<dbReference type="OrthoDB" id="9807753at2"/>
<evidence type="ECO:0000313" key="16">
    <source>
        <dbReference type="Proteomes" id="UP000095003"/>
    </source>
</evidence>
<evidence type="ECO:0000313" key="9">
    <source>
        <dbReference type="EMBL" id="ODM04077.1"/>
    </source>
</evidence>
<keyword evidence="3" id="KW-0677">Repeat</keyword>
<keyword evidence="15" id="KW-1185">Reference proteome</keyword>
<dbReference type="InterPro" id="IPR035642">
    <property type="entry name" value="MraZ_N"/>
</dbReference>
<feature type="domain" description="SpoVT-AbrB" evidence="8">
    <location>
        <begin position="5"/>
        <end position="47"/>
    </location>
</feature>
<dbReference type="GO" id="GO:0000976">
    <property type="term" value="F:transcription cis-regulatory region binding"/>
    <property type="evidence" value="ECO:0007669"/>
    <property type="project" value="TreeGrafter"/>
</dbReference>
<reference evidence="13 16" key="1">
    <citation type="submission" date="2016-07" db="EMBL/GenBank/DDBJ databases">
        <title>Characterization of isolates of Eisenbergiella tayi derived from blood cultures, using whole genome sequencing.</title>
        <authorList>
            <person name="Burdz T."/>
            <person name="Wiebe D."/>
            <person name="Huynh C."/>
            <person name="Bernard K."/>
        </authorList>
    </citation>
    <scope>NUCLEOTIDE SEQUENCE [LARGE SCALE GENOMIC DNA]</scope>
    <source>
        <strain evidence="9 13">NML 110608</strain>
        <strain evidence="10 16">NML 120489</strain>
    </source>
</reference>
<dbReference type="GO" id="GO:0005737">
    <property type="term" value="C:cytoplasm"/>
    <property type="evidence" value="ECO:0007669"/>
    <property type="project" value="UniProtKB-UniRule"/>
</dbReference>
<sequence length="145" mass="16425">MFMGEYNHTIDAKGRLIIPSKFREVLGEEFVITKGLDGCLFVYDNQEWNAFEEKLKALPLNKKDNRQFVRFFLAGAAEVEVDKQGRILVPGNLRDFAGLEKDVVLVGVASRIEIWSKAKWDGITEDEDEAMEDIAERMADLGLGI</sequence>
<dbReference type="CDD" id="cd16320">
    <property type="entry name" value="MraZ_N"/>
    <property type="match status" value="1"/>
</dbReference>
<gene>
    <name evidence="7 9" type="primary">mraZ</name>
    <name evidence="10" type="ORF">BEH84_04389</name>
    <name evidence="12" type="ORF">BEI59_26590</name>
    <name evidence="9" type="ORF">BEI61_04881</name>
    <name evidence="11" type="ORF">BEI63_31025</name>
</gene>
<evidence type="ECO:0000313" key="12">
    <source>
        <dbReference type="EMBL" id="ODR45619.1"/>
    </source>
</evidence>
<dbReference type="PROSITE" id="PS51740">
    <property type="entry name" value="SPOVT_ABRB"/>
    <property type="match status" value="2"/>
</dbReference>
<dbReference type="AlphaFoldDB" id="A0A1E3UAQ7"/>
<reference evidence="11 15" key="2">
    <citation type="submission" date="2016-08" db="EMBL/GenBank/DDBJ databases">
        <title>Characterization of Isolates of Eisenbergiella tayi Derived from Blood Cultures, Using Whole Genome Sequencing.</title>
        <authorList>
            <person name="Bernier A.-M."/>
            <person name="Burdz T."/>
            <person name="Wiebe D."/>
            <person name="Bernard K."/>
        </authorList>
    </citation>
    <scope>NUCLEOTIDE SEQUENCE [LARGE SCALE GENOMIC DNA]</scope>
    <source>
        <strain evidence="11 15">NML120146</strain>
    </source>
</reference>
<evidence type="ECO:0000256" key="5">
    <source>
        <dbReference type="ARBA" id="ARBA00023125"/>
    </source>
</evidence>
<dbReference type="PANTHER" id="PTHR34701:SF1">
    <property type="entry name" value="TRANSCRIPTIONAL REGULATOR MRAZ"/>
    <property type="match status" value="1"/>
</dbReference>
<comment type="caution">
    <text evidence="12">The sequence shown here is derived from an EMBL/GenBank/DDBJ whole genome shotgun (WGS) entry which is preliminary data.</text>
</comment>
<keyword evidence="2 7" id="KW-0963">Cytoplasm</keyword>
<dbReference type="Proteomes" id="UP000095003">
    <property type="component" value="Unassembled WGS sequence"/>
</dbReference>
<dbReference type="RefSeq" id="WP_009252071.1">
    <property type="nucleotide sequence ID" value="NZ_BAABXS010000001.1"/>
</dbReference>